<dbReference type="InterPro" id="IPR043159">
    <property type="entry name" value="Lectin_gal-bd_sf"/>
</dbReference>
<organism evidence="2">
    <name type="scientific">Arundo donax</name>
    <name type="common">Giant reed</name>
    <name type="synonym">Donax arundinaceus</name>
    <dbReference type="NCBI Taxonomy" id="35708"/>
    <lineage>
        <taxon>Eukaryota</taxon>
        <taxon>Viridiplantae</taxon>
        <taxon>Streptophyta</taxon>
        <taxon>Embryophyta</taxon>
        <taxon>Tracheophyta</taxon>
        <taxon>Spermatophyta</taxon>
        <taxon>Magnoliopsida</taxon>
        <taxon>Liliopsida</taxon>
        <taxon>Poales</taxon>
        <taxon>Poaceae</taxon>
        <taxon>PACMAD clade</taxon>
        <taxon>Arundinoideae</taxon>
        <taxon>Arundineae</taxon>
        <taxon>Arundo</taxon>
    </lineage>
</organism>
<name>A0A0A9CY15_ARUDO</name>
<dbReference type="AlphaFoldDB" id="A0A0A9CY15"/>
<dbReference type="CDD" id="cd22842">
    <property type="entry name" value="Gal_Rha_Lectin_BGal"/>
    <property type="match status" value="1"/>
</dbReference>
<accession>A0A0A9CY15</accession>
<reference evidence="2" key="1">
    <citation type="submission" date="2014-09" db="EMBL/GenBank/DDBJ databases">
        <authorList>
            <person name="Magalhaes I.L.F."/>
            <person name="Oliveira U."/>
            <person name="Santos F.R."/>
            <person name="Vidigal T.H.D.A."/>
            <person name="Brescovit A.D."/>
            <person name="Santos A.J."/>
        </authorList>
    </citation>
    <scope>NUCLEOTIDE SEQUENCE</scope>
    <source>
        <tissue evidence="2">Shoot tissue taken approximately 20 cm above the soil surface</tissue>
    </source>
</reference>
<proteinExistence type="predicted"/>
<dbReference type="InterPro" id="IPR000922">
    <property type="entry name" value="Lectin_gal-bd_dom"/>
</dbReference>
<dbReference type="Gene3D" id="2.60.120.740">
    <property type="match status" value="1"/>
</dbReference>
<dbReference type="GO" id="GO:0030246">
    <property type="term" value="F:carbohydrate binding"/>
    <property type="evidence" value="ECO:0007669"/>
    <property type="project" value="InterPro"/>
</dbReference>
<sequence length="62" mass="6461">MGTCGNFQQGDCHSTNSHTVLEKKCIGLQRCVVAISLDNFGGAPCPNLVKRVAVEAVCSPGV</sequence>
<evidence type="ECO:0000313" key="2">
    <source>
        <dbReference type="EMBL" id="JAD80486.1"/>
    </source>
</evidence>
<reference evidence="2" key="2">
    <citation type="journal article" date="2015" name="Data Brief">
        <title>Shoot transcriptome of the giant reed, Arundo donax.</title>
        <authorList>
            <person name="Barrero R.A."/>
            <person name="Guerrero F.D."/>
            <person name="Moolhuijzen P."/>
            <person name="Goolsby J.A."/>
            <person name="Tidwell J."/>
            <person name="Bellgard S.E."/>
            <person name="Bellgard M.I."/>
        </authorList>
    </citation>
    <scope>NUCLEOTIDE SEQUENCE</scope>
    <source>
        <tissue evidence="2">Shoot tissue taken approximately 20 cm above the soil surface</tissue>
    </source>
</reference>
<dbReference type="EMBL" id="GBRH01217409">
    <property type="protein sequence ID" value="JAD80486.1"/>
    <property type="molecule type" value="Transcribed_RNA"/>
</dbReference>
<dbReference type="PROSITE" id="PS50228">
    <property type="entry name" value="SUEL_LECTIN"/>
    <property type="match status" value="1"/>
</dbReference>
<evidence type="ECO:0000259" key="1">
    <source>
        <dbReference type="PROSITE" id="PS50228"/>
    </source>
</evidence>
<protein>
    <recommendedName>
        <fullName evidence="1">SUEL-type lectin domain-containing protein</fullName>
    </recommendedName>
</protein>
<dbReference type="Pfam" id="PF02140">
    <property type="entry name" value="SUEL_Lectin"/>
    <property type="match status" value="1"/>
</dbReference>
<feature type="domain" description="SUEL-type lectin" evidence="1">
    <location>
        <begin position="1"/>
        <end position="59"/>
    </location>
</feature>